<feature type="binding site" evidence="8">
    <location>
        <position position="252"/>
    </location>
    <ligand>
        <name>Mg(2+)</name>
        <dbReference type="ChEBI" id="CHEBI:18420"/>
    </ligand>
</feature>
<evidence type="ECO:0000313" key="10">
    <source>
        <dbReference type="Proteomes" id="UP000318080"/>
    </source>
</evidence>
<evidence type="ECO:0000256" key="4">
    <source>
        <dbReference type="ARBA" id="ARBA00022723"/>
    </source>
</evidence>
<comment type="catalytic activity">
    <reaction evidence="8">
        <text>L-histidyl-[protein] + UTP = N(tele)-(5'-uridylyl)-L-histidyl-[protein] + diphosphate</text>
        <dbReference type="Rhea" id="RHEA:83891"/>
        <dbReference type="Rhea" id="RHEA-COMP:9745"/>
        <dbReference type="Rhea" id="RHEA-COMP:20239"/>
        <dbReference type="ChEBI" id="CHEBI:29979"/>
        <dbReference type="ChEBI" id="CHEBI:33019"/>
        <dbReference type="ChEBI" id="CHEBI:46398"/>
        <dbReference type="ChEBI" id="CHEBI:233474"/>
    </reaction>
</comment>
<keyword evidence="6 8" id="KW-0067">ATP-binding</keyword>
<accession>A0A540RAC5</accession>
<dbReference type="GO" id="GO:0000287">
    <property type="term" value="F:magnesium ion binding"/>
    <property type="evidence" value="ECO:0007669"/>
    <property type="project" value="UniProtKB-UniRule"/>
</dbReference>
<protein>
    <recommendedName>
        <fullName evidence="8">Protein nucleotidyltransferase YdiU</fullName>
        <ecNumber evidence="8">2.7.7.-</ecNumber>
    </recommendedName>
    <alternativeName>
        <fullName evidence="8">Protein adenylyltransferase YdiU</fullName>
        <ecNumber evidence="8">2.7.7.108</ecNumber>
    </alternativeName>
    <alternativeName>
        <fullName evidence="8">Protein uridylyltransferase YdiU</fullName>
        <ecNumber evidence="8">2.7.7.-</ecNumber>
    </alternativeName>
</protein>
<evidence type="ECO:0000256" key="2">
    <source>
        <dbReference type="ARBA" id="ARBA00022679"/>
    </source>
</evidence>
<feature type="binding site" evidence="8">
    <location>
        <position position="85"/>
    </location>
    <ligand>
        <name>ATP</name>
        <dbReference type="ChEBI" id="CHEBI:30616"/>
    </ligand>
</feature>
<dbReference type="GO" id="GO:0030145">
    <property type="term" value="F:manganese ion binding"/>
    <property type="evidence" value="ECO:0007669"/>
    <property type="project" value="UniProtKB-UniRule"/>
</dbReference>
<keyword evidence="4 8" id="KW-0479">Metal-binding</keyword>
<keyword evidence="3 8" id="KW-0548">Nucleotidyltransferase</keyword>
<feature type="binding site" evidence="8">
    <location>
        <position position="243"/>
    </location>
    <ligand>
        <name>Mg(2+)</name>
        <dbReference type="ChEBI" id="CHEBI:18420"/>
    </ligand>
</feature>
<comment type="catalytic activity">
    <reaction evidence="8">
        <text>L-tyrosyl-[protein] + ATP = O-(5'-adenylyl)-L-tyrosyl-[protein] + diphosphate</text>
        <dbReference type="Rhea" id="RHEA:54288"/>
        <dbReference type="Rhea" id="RHEA-COMP:10136"/>
        <dbReference type="Rhea" id="RHEA-COMP:13846"/>
        <dbReference type="ChEBI" id="CHEBI:30616"/>
        <dbReference type="ChEBI" id="CHEBI:33019"/>
        <dbReference type="ChEBI" id="CHEBI:46858"/>
        <dbReference type="ChEBI" id="CHEBI:83624"/>
        <dbReference type="EC" id="2.7.7.108"/>
    </reaction>
</comment>
<comment type="catalytic activity">
    <reaction evidence="8">
        <text>L-threonyl-[protein] + ATP = 3-O-(5'-adenylyl)-L-threonyl-[protein] + diphosphate</text>
        <dbReference type="Rhea" id="RHEA:54292"/>
        <dbReference type="Rhea" id="RHEA-COMP:11060"/>
        <dbReference type="Rhea" id="RHEA-COMP:13847"/>
        <dbReference type="ChEBI" id="CHEBI:30013"/>
        <dbReference type="ChEBI" id="CHEBI:30616"/>
        <dbReference type="ChEBI" id="CHEBI:33019"/>
        <dbReference type="ChEBI" id="CHEBI:138113"/>
        <dbReference type="EC" id="2.7.7.108"/>
    </reaction>
</comment>
<evidence type="ECO:0000313" key="9">
    <source>
        <dbReference type="EMBL" id="TQE44557.1"/>
    </source>
</evidence>
<dbReference type="PANTHER" id="PTHR32057">
    <property type="entry name" value="PROTEIN ADENYLYLTRANSFERASE SELO, MITOCHONDRIAL"/>
    <property type="match status" value="1"/>
</dbReference>
<evidence type="ECO:0000256" key="1">
    <source>
        <dbReference type="ARBA" id="ARBA00009747"/>
    </source>
</evidence>
<dbReference type="HAMAP" id="MF_00692">
    <property type="entry name" value="SelO"/>
    <property type="match status" value="1"/>
</dbReference>
<feature type="binding site" evidence="8">
    <location>
        <position position="82"/>
    </location>
    <ligand>
        <name>ATP</name>
        <dbReference type="ChEBI" id="CHEBI:30616"/>
    </ligand>
</feature>
<name>A0A540RAC5_9CORY</name>
<dbReference type="Pfam" id="PF02696">
    <property type="entry name" value="SelO"/>
    <property type="match status" value="1"/>
</dbReference>
<evidence type="ECO:0000256" key="7">
    <source>
        <dbReference type="ARBA" id="ARBA00022842"/>
    </source>
</evidence>
<feature type="binding site" evidence="8">
    <location>
        <position position="119"/>
    </location>
    <ligand>
        <name>ATP</name>
        <dbReference type="ChEBI" id="CHEBI:30616"/>
    </ligand>
</feature>
<keyword evidence="5 8" id="KW-0547">Nucleotide-binding</keyword>
<gene>
    <name evidence="8" type="primary">ydiU</name>
    <name evidence="8" type="synonym">selO</name>
    <name evidence="9" type="ORF">EJK80_00220</name>
</gene>
<evidence type="ECO:0000256" key="5">
    <source>
        <dbReference type="ARBA" id="ARBA00022741"/>
    </source>
</evidence>
<feature type="binding site" evidence="8">
    <location>
        <position position="169"/>
    </location>
    <ligand>
        <name>ATP</name>
        <dbReference type="ChEBI" id="CHEBI:30616"/>
    </ligand>
</feature>
<evidence type="ECO:0000256" key="6">
    <source>
        <dbReference type="ARBA" id="ARBA00022840"/>
    </source>
</evidence>
<keyword evidence="7 8" id="KW-0460">Magnesium</keyword>
<reference evidence="9 10" key="1">
    <citation type="submission" date="2019-06" db="EMBL/GenBank/DDBJ databases">
        <title>Draft genome of C. phoceense Strain 272.</title>
        <authorList>
            <person name="Pacheco L.G.C."/>
            <person name="Barberis C.M."/>
            <person name="Almuzara M.N."/>
            <person name="Traglia G.M."/>
            <person name="Santos C.S."/>
            <person name="Rocha D.J.P.G."/>
            <person name="Aguiar E.R.G.R."/>
            <person name="Vay C.A."/>
        </authorList>
    </citation>
    <scope>NUCLEOTIDE SEQUENCE [LARGE SCALE GENOMIC DNA]</scope>
    <source>
        <strain evidence="9 10">272</strain>
    </source>
</reference>
<comment type="catalytic activity">
    <reaction evidence="8">
        <text>L-seryl-[protein] + ATP = 3-O-(5'-adenylyl)-L-seryl-[protein] + diphosphate</text>
        <dbReference type="Rhea" id="RHEA:58120"/>
        <dbReference type="Rhea" id="RHEA-COMP:9863"/>
        <dbReference type="Rhea" id="RHEA-COMP:15073"/>
        <dbReference type="ChEBI" id="CHEBI:29999"/>
        <dbReference type="ChEBI" id="CHEBI:30616"/>
        <dbReference type="ChEBI" id="CHEBI:33019"/>
        <dbReference type="ChEBI" id="CHEBI:142516"/>
        <dbReference type="EC" id="2.7.7.108"/>
    </reaction>
</comment>
<dbReference type="STRING" id="1686286.GCA_900092335_02128"/>
<dbReference type="EC" id="2.7.7.108" evidence="8"/>
<dbReference type="GO" id="GO:0070733">
    <property type="term" value="F:AMPylase activity"/>
    <property type="evidence" value="ECO:0007669"/>
    <property type="project" value="UniProtKB-EC"/>
</dbReference>
<dbReference type="GO" id="GO:0005524">
    <property type="term" value="F:ATP binding"/>
    <property type="evidence" value="ECO:0007669"/>
    <property type="project" value="UniProtKB-UniRule"/>
</dbReference>
<evidence type="ECO:0000256" key="8">
    <source>
        <dbReference type="HAMAP-Rule" id="MF_00692"/>
    </source>
</evidence>
<keyword evidence="10" id="KW-1185">Reference proteome</keyword>
<comment type="cofactor">
    <cofactor evidence="8">
        <name>Mg(2+)</name>
        <dbReference type="ChEBI" id="CHEBI:18420"/>
    </cofactor>
    <cofactor evidence="8">
        <name>Mn(2+)</name>
        <dbReference type="ChEBI" id="CHEBI:29035"/>
    </cofactor>
</comment>
<feature type="binding site" evidence="8">
    <location>
        <position position="252"/>
    </location>
    <ligand>
        <name>ATP</name>
        <dbReference type="ChEBI" id="CHEBI:30616"/>
    </ligand>
</feature>
<feature type="binding site" evidence="8">
    <location>
        <position position="118"/>
    </location>
    <ligand>
        <name>ATP</name>
        <dbReference type="ChEBI" id="CHEBI:30616"/>
    </ligand>
</feature>
<comment type="function">
    <text evidence="8">Nucleotidyltransferase involved in the post-translational modification of proteins. It can catalyze the addition of adenosine monophosphate (AMP) or uridine monophosphate (UMP) to a protein, resulting in modifications known as AMPylation and UMPylation.</text>
</comment>
<evidence type="ECO:0000256" key="3">
    <source>
        <dbReference type="ARBA" id="ARBA00022695"/>
    </source>
</evidence>
<dbReference type="InterPro" id="IPR003846">
    <property type="entry name" value="SelO"/>
</dbReference>
<comment type="catalytic activity">
    <reaction evidence="8">
        <text>L-seryl-[protein] + UTP = O-(5'-uridylyl)-L-seryl-[protein] + diphosphate</text>
        <dbReference type="Rhea" id="RHEA:64604"/>
        <dbReference type="Rhea" id="RHEA-COMP:9863"/>
        <dbReference type="Rhea" id="RHEA-COMP:16635"/>
        <dbReference type="ChEBI" id="CHEBI:29999"/>
        <dbReference type="ChEBI" id="CHEBI:33019"/>
        <dbReference type="ChEBI" id="CHEBI:46398"/>
        <dbReference type="ChEBI" id="CHEBI:156051"/>
    </reaction>
</comment>
<dbReference type="AlphaFoldDB" id="A0A540RAC5"/>
<dbReference type="RefSeq" id="WP_141628431.1">
    <property type="nucleotide sequence ID" value="NZ_VHIR01000001.1"/>
</dbReference>
<feature type="binding site" evidence="8">
    <location>
        <position position="84"/>
    </location>
    <ligand>
        <name>ATP</name>
        <dbReference type="ChEBI" id="CHEBI:30616"/>
    </ligand>
</feature>
<feature type="binding site" evidence="8">
    <location>
        <position position="105"/>
    </location>
    <ligand>
        <name>ATP</name>
        <dbReference type="ChEBI" id="CHEBI:30616"/>
    </ligand>
</feature>
<comment type="caution">
    <text evidence="9">The sequence shown here is derived from an EMBL/GenBank/DDBJ whole genome shotgun (WGS) entry which is preliminary data.</text>
</comment>
<comment type="similarity">
    <text evidence="1 8">Belongs to the SELO family.</text>
</comment>
<dbReference type="EMBL" id="VHIR01000001">
    <property type="protein sequence ID" value="TQE44557.1"/>
    <property type="molecule type" value="Genomic_DNA"/>
</dbReference>
<dbReference type="EC" id="2.7.7.-" evidence="8"/>
<feature type="active site" description="Proton acceptor" evidence="8">
    <location>
        <position position="242"/>
    </location>
</feature>
<proteinExistence type="inferred from homology"/>
<sequence length="457" mass="49857">MHPSIEHSYARALPDLVAAARGESHPDARLVLLNEELATELGFDAEWLRSPEGIEFLLGHGEEFYAMAYAGYQFGQFNPRMGDGRALLLGEVVDGDGARWDLHAKGTGRTPFSRPGSDGRGTLRSMLREYLVSSALHALGVPTTRPLAVLSTGRKIQRQMVEPAGVIVRVAASHIRVGTVHYAQMVGEDTLRTLANVAIERHYPDLAAGDYTGLYESVMASQIRTVAAWQRLGFLHGVMNTDNTTLTGETIDFGPCAFVETFDHDTVYSSIDTQGRYRFGHQPGILGWNLARLAESMLPLFDADPNEAVSFAQETINGFYNAFETEHHAQLAQALGLKPETSRELTTDLLAALPAHELTRTLAALRYGGDVPAGALAEWQQRYAAAAPAAPSETGPRVPVVIPRNLAVEAALRDAPTDMSQFLRLLDAVTHPFTPNDEFEAPSAPAQLEMYRTYCGT</sequence>
<organism evidence="9 10">
    <name type="scientific">Corynebacterium phoceense</name>
    <dbReference type="NCBI Taxonomy" id="1686286"/>
    <lineage>
        <taxon>Bacteria</taxon>
        <taxon>Bacillati</taxon>
        <taxon>Actinomycetota</taxon>
        <taxon>Actinomycetes</taxon>
        <taxon>Mycobacteriales</taxon>
        <taxon>Corynebacteriaceae</taxon>
        <taxon>Corynebacterium</taxon>
    </lineage>
</organism>
<keyword evidence="8" id="KW-0464">Manganese</keyword>
<keyword evidence="2 8" id="KW-0808">Transferase</keyword>
<dbReference type="Proteomes" id="UP000318080">
    <property type="component" value="Unassembled WGS sequence"/>
</dbReference>
<feature type="binding site" evidence="8">
    <location>
        <position position="176"/>
    </location>
    <ligand>
        <name>ATP</name>
        <dbReference type="ChEBI" id="CHEBI:30616"/>
    </ligand>
</feature>
<comment type="catalytic activity">
    <reaction evidence="8">
        <text>L-tyrosyl-[protein] + UTP = O-(5'-uridylyl)-L-tyrosyl-[protein] + diphosphate</text>
        <dbReference type="Rhea" id="RHEA:83887"/>
        <dbReference type="Rhea" id="RHEA-COMP:10136"/>
        <dbReference type="Rhea" id="RHEA-COMP:20238"/>
        <dbReference type="ChEBI" id="CHEBI:33019"/>
        <dbReference type="ChEBI" id="CHEBI:46398"/>
        <dbReference type="ChEBI" id="CHEBI:46858"/>
        <dbReference type="ChEBI" id="CHEBI:90602"/>
    </reaction>
</comment>
<dbReference type="PANTHER" id="PTHR32057:SF14">
    <property type="entry name" value="PROTEIN ADENYLYLTRANSFERASE SELO, MITOCHONDRIAL"/>
    <property type="match status" value="1"/>
</dbReference>